<evidence type="ECO:0000256" key="2">
    <source>
        <dbReference type="SAM" id="SignalP"/>
    </source>
</evidence>
<evidence type="ECO:0000313" key="4">
    <source>
        <dbReference type="Proteomes" id="UP000294257"/>
    </source>
</evidence>
<dbReference type="OrthoDB" id="3629550at2"/>
<feature type="compositionally biased region" description="Low complexity" evidence="1">
    <location>
        <begin position="27"/>
        <end position="41"/>
    </location>
</feature>
<organism evidence="3 4">
    <name type="scientific">Herbihabitans rhizosphaerae</name>
    <dbReference type="NCBI Taxonomy" id="1872711"/>
    <lineage>
        <taxon>Bacteria</taxon>
        <taxon>Bacillati</taxon>
        <taxon>Actinomycetota</taxon>
        <taxon>Actinomycetes</taxon>
        <taxon>Pseudonocardiales</taxon>
        <taxon>Pseudonocardiaceae</taxon>
        <taxon>Herbihabitans</taxon>
    </lineage>
</organism>
<feature type="compositionally biased region" description="Low complexity" evidence="1">
    <location>
        <begin position="73"/>
        <end position="86"/>
    </location>
</feature>
<feature type="region of interest" description="Disordered" evidence="1">
    <location>
        <begin position="73"/>
        <end position="94"/>
    </location>
</feature>
<reference evidence="3 4" key="1">
    <citation type="submission" date="2019-02" db="EMBL/GenBank/DDBJ databases">
        <title>Genomic Encyclopedia of Type Strains, Phase IV (KMG-IV): sequencing the most valuable type-strain genomes for metagenomic binning, comparative biology and taxonomic classification.</title>
        <authorList>
            <person name="Goeker M."/>
        </authorList>
    </citation>
    <scope>NUCLEOTIDE SEQUENCE [LARGE SCALE GENOMIC DNA]</scope>
    <source>
        <strain evidence="3 4">DSM 101727</strain>
    </source>
</reference>
<dbReference type="Proteomes" id="UP000294257">
    <property type="component" value="Unassembled WGS sequence"/>
</dbReference>
<keyword evidence="2" id="KW-0732">Signal</keyword>
<dbReference type="RefSeq" id="WP_130342523.1">
    <property type="nucleotide sequence ID" value="NZ_SGWQ01000001.1"/>
</dbReference>
<evidence type="ECO:0000313" key="3">
    <source>
        <dbReference type="EMBL" id="RZS44907.1"/>
    </source>
</evidence>
<sequence length="282" mass="29782">MRKSLRLLRNAVLVSAAIAVAAAPVAVAEQPSTTTPPTTTSKPAEDPAKELAERVAKYTERSNKLESDANAALKAAQNASNPAQAKSAKEAAEKVKKDAAAFHAELQKALDNWPDNVPPQQNHELRIKALQALSRSDRAATTAGQAIEIADSKLGGEVPDKSEIIVDPVKVARGDVIAVAVFCAQGQGGMFSSDVIDFVEESRFHEDQVWAIGGFVKDNATPGKHTVTANCGKEQLTATFEVTGAPVVDRPAPTPDDVRRKVVIRPSGKIETGGGATAHEVR</sequence>
<comment type="caution">
    <text evidence="3">The sequence shown here is derived from an EMBL/GenBank/DDBJ whole genome shotgun (WGS) entry which is preliminary data.</text>
</comment>
<proteinExistence type="predicted"/>
<protein>
    <recommendedName>
        <fullName evidence="5">Secreted protein</fullName>
    </recommendedName>
</protein>
<feature type="region of interest" description="Disordered" evidence="1">
    <location>
        <begin position="27"/>
        <end position="51"/>
    </location>
</feature>
<accession>A0A4Q7L6E2</accession>
<evidence type="ECO:0008006" key="5">
    <source>
        <dbReference type="Google" id="ProtNLM"/>
    </source>
</evidence>
<dbReference type="AlphaFoldDB" id="A0A4Q7L6E2"/>
<keyword evidence="4" id="KW-1185">Reference proteome</keyword>
<feature type="signal peptide" evidence="2">
    <location>
        <begin position="1"/>
        <end position="28"/>
    </location>
</feature>
<gene>
    <name evidence="3" type="ORF">EV193_101788</name>
</gene>
<name>A0A4Q7L6E2_9PSEU</name>
<feature type="chain" id="PRO_5020496376" description="Secreted protein" evidence="2">
    <location>
        <begin position="29"/>
        <end position="282"/>
    </location>
</feature>
<evidence type="ECO:0000256" key="1">
    <source>
        <dbReference type="SAM" id="MobiDB-lite"/>
    </source>
</evidence>
<dbReference type="EMBL" id="SGWQ01000001">
    <property type="protein sequence ID" value="RZS44907.1"/>
    <property type="molecule type" value="Genomic_DNA"/>
</dbReference>